<keyword evidence="3" id="KW-0175">Coiled coil</keyword>
<dbReference type="Pfam" id="PF13407">
    <property type="entry name" value="Peripla_BP_4"/>
    <property type="match status" value="1"/>
</dbReference>
<feature type="domain" description="Methyl-accepting transducer" evidence="5">
    <location>
        <begin position="112"/>
        <end position="362"/>
    </location>
</feature>
<keyword evidence="7" id="KW-1185">Reference proteome</keyword>
<sequence length="696" mass="77389">MSKKNLLGIIILFFAIGSLVVRQFYVLPGNILLGLSFVSFAAIYFIFNKTADYSTIAADLIKEKDLENKEKKEQLKKNPNLSYIINEFSTTMKEFQDSIFQINKITNVVIETASESSAHARAMTDVNLAVSQGAQQQALDADSANKSTFDLSDQFENVLHSVEIMENEIERLRELKENGNNNLLKTIDSGNKTKGELIKVIDVIEQLKKTVNQVNTITSVITNIASQTNLLSLNASIEAARAGEAGRGFSVVSNEIRNLSDQSYQSASEIGKIVTDVQGEISDVVELIQATHEKFQIQQDTIQDVTTAFGTIDSSVDNLVLNKDQIRQHMNVLNDAKENIITAISRIASVAQESAASTEEAASLSMQQKQSSEILYDLSNTLQQIVDKVGESINKYELGTTNRKQKKVAFVSNLYEGHPFTEQMINNTEKAAKKYGYAFKACHLKDGDSMDQISIIKSLKKEGLDYLILIPSDQKKIRPVINELEEEQVKTVCVDTDVPDSKRISFIGTDDYSAGLTMGNLIVKTLNGKGTIMLSTINEHQENLNSRIKGIQDVIIKYPNIKLGGIQKGHYSHRDRLLDLIKYIDKTPDYDLVAGVDGDFGNVIALFAKDHDIKDKIFIGFDNNPQNLKFIKQGILHAVVSQRQKLFGEFAIKKLYDLDAGKSVKKEELLSTYVINKTNVSVITNEGRESNSLAGR</sequence>
<comment type="caution">
    <text evidence="6">The sequence shown here is derived from an EMBL/GenBank/DDBJ whole genome shotgun (WGS) entry which is preliminary data.</text>
</comment>
<protein>
    <submittedName>
        <fullName evidence="6">Substrate-binding domain-containing protein</fullName>
    </submittedName>
</protein>
<evidence type="ECO:0000259" key="5">
    <source>
        <dbReference type="PROSITE" id="PS50111"/>
    </source>
</evidence>
<dbReference type="Pfam" id="PF00015">
    <property type="entry name" value="MCPsignal"/>
    <property type="match status" value="1"/>
</dbReference>
<feature type="coiled-coil region" evidence="3">
    <location>
        <begin position="155"/>
        <end position="182"/>
    </location>
</feature>
<dbReference type="PANTHER" id="PTHR32089">
    <property type="entry name" value="METHYL-ACCEPTING CHEMOTAXIS PROTEIN MCPB"/>
    <property type="match status" value="1"/>
</dbReference>
<gene>
    <name evidence="6" type="ORF">KS419_19895</name>
</gene>
<evidence type="ECO:0000256" key="3">
    <source>
        <dbReference type="SAM" id="Coils"/>
    </source>
</evidence>
<organism evidence="6 7">
    <name type="scientific">Evansella tamaricis</name>
    <dbReference type="NCBI Taxonomy" id="2069301"/>
    <lineage>
        <taxon>Bacteria</taxon>
        <taxon>Bacillati</taxon>
        <taxon>Bacillota</taxon>
        <taxon>Bacilli</taxon>
        <taxon>Bacillales</taxon>
        <taxon>Bacillaceae</taxon>
        <taxon>Evansella</taxon>
    </lineage>
</organism>
<evidence type="ECO:0000256" key="1">
    <source>
        <dbReference type="ARBA" id="ARBA00023224"/>
    </source>
</evidence>
<evidence type="ECO:0000313" key="7">
    <source>
        <dbReference type="Proteomes" id="UP000784880"/>
    </source>
</evidence>
<accession>A0ABS6JKU0</accession>
<name>A0ABS6JKU0_9BACI</name>
<evidence type="ECO:0000256" key="4">
    <source>
        <dbReference type="SAM" id="Phobius"/>
    </source>
</evidence>
<dbReference type="InterPro" id="IPR004089">
    <property type="entry name" value="MCPsignal_dom"/>
</dbReference>
<dbReference type="PANTHER" id="PTHR32089:SF112">
    <property type="entry name" value="LYSOZYME-LIKE PROTEIN-RELATED"/>
    <property type="match status" value="1"/>
</dbReference>
<reference evidence="6 7" key="1">
    <citation type="submission" date="2021-06" db="EMBL/GenBank/DDBJ databases">
        <title>Bacillus sp. RD4P76, an endophyte from a halophyte.</title>
        <authorList>
            <person name="Sun J.-Q."/>
        </authorList>
    </citation>
    <scope>NUCLEOTIDE SEQUENCE [LARGE SCALE GENOMIC DNA]</scope>
    <source>
        <strain evidence="6 7">CGMCC 1.15917</strain>
    </source>
</reference>
<feature type="transmembrane region" description="Helical" evidence="4">
    <location>
        <begin position="7"/>
        <end position="25"/>
    </location>
</feature>
<proteinExistence type="predicted"/>
<dbReference type="RefSeq" id="WP_217068276.1">
    <property type="nucleotide sequence ID" value="NZ_JAHQCS010000161.1"/>
</dbReference>
<keyword evidence="4" id="KW-1133">Transmembrane helix</keyword>
<evidence type="ECO:0000256" key="2">
    <source>
        <dbReference type="PROSITE-ProRule" id="PRU00284"/>
    </source>
</evidence>
<keyword evidence="4" id="KW-0812">Transmembrane</keyword>
<keyword evidence="4" id="KW-0472">Membrane</keyword>
<keyword evidence="1 2" id="KW-0807">Transducer</keyword>
<dbReference type="EMBL" id="JAHQCS010000161">
    <property type="protein sequence ID" value="MBU9714000.1"/>
    <property type="molecule type" value="Genomic_DNA"/>
</dbReference>
<evidence type="ECO:0000313" key="6">
    <source>
        <dbReference type="EMBL" id="MBU9714000.1"/>
    </source>
</evidence>
<dbReference type="InterPro" id="IPR025997">
    <property type="entry name" value="SBP_2_dom"/>
</dbReference>
<dbReference type="PROSITE" id="PS50111">
    <property type="entry name" value="CHEMOTAXIS_TRANSDUC_2"/>
    <property type="match status" value="1"/>
</dbReference>
<dbReference type="SMART" id="SM00283">
    <property type="entry name" value="MA"/>
    <property type="match status" value="1"/>
</dbReference>
<dbReference type="Proteomes" id="UP000784880">
    <property type="component" value="Unassembled WGS sequence"/>
</dbReference>